<dbReference type="AlphaFoldDB" id="A0A060JLJ8"/>
<dbReference type="HOGENOM" id="CLU_1936471_0_0_11"/>
<name>A0A060JLJ8_9MICO</name>
<accession>A0A060JLJ8</accession>
<reference evidence="1 2" key="1">
    <citation type="journal article" date="2014" name="Int. J. Syst. Evol. Microbiol.">
        <title>Rhodoluna lacicola gen. nov., sp. nov., a planktonic freshwater bacterium with stream-lined genome.</title>
        <authorList>
            <person name="Hahn M."/>
            <person name="Schmidt J."/>
            <person name="Taipale S.J."/>
            <person name="Doolittle W.F."/>
            <person name="Koll U."/>
        </authorList>
    </citation>
    <scope>NUCLEOTIDE SEQUENCE [LARGE SCALE GENOMIC DNA]</scope>
    <source>
        <strain evidence="1 2">MWH-Ta8</strain>
    </source>
</reference>
<proteinExistence type="predicted"/>
<dbReference type="KEGG" id="rla:Rhola_00002960"/>
<gene>
    <name evidence="1" type="ORF">Rhola_00002960</name>
</gene>
<sequence>MDHHIESSFIGSVDAIRALAEVIQDQAIRGNLQLAFTLPGHKFTQGLVLKSTINFDCYIFEIFISRSEFSVLRLPDHHQLASEHWRKYSVNGDVVIYRKEVLSENGILRSVRSISRIFEHLGVDFEVGDK</sequence>
<organism evidence="1 2">
    <name type="scientific">Rhodoluna lacicola</name>
    <dbReference type="NCBI Taxonomy" id="529884"/>
    <lineage>
        <taxon>Bacteria</taxon>
        <taxon>Bacillati</taxon>
        <taxon>Actinomycetota</taxon>
        <taxon>Actinomycetes</taxon>
        <taxon>Micrococcales</taxon>
        <taxon>Microbacteriaceae</taxon>
        <taxon>Luna cluster</taxon>
        <taxon>Luna-1 subcluster</taxon>
        <taxon>Rhodoluna</taxon>
    </lineage>
</organism>
<dbReference type="EMBL" id="CP007490">
    <property type="protein sequence ID" value="AIC47119.1"/>
    <property type="molecule type" value="Genomic_DNA"/>
</dbReference>
<dbReference type="RefSeq" id="WP_038501904.1">
    <property type="nucleotide sequence ID" value="NZ_CP007490.1"/>
</dbReference>
<protein>
    <submittedName>
        <fullName evidence="1">Uncharacterized protein</fullName>
    </submittedName>
</protein>
<evidence type="ECO:0000313" key="1">
    <source>
        <dbReference type="EMBL" id="AIC47119.1"/>
    </source>
</evidence>
<dbReference type="Proteomes" id="UP000067708">
    <property type="component" value="Chromosome"/>
</dbReference>
<evidence type="ECO:0000313" key="2">
    <source>
        <dbReference type="Proteomes" id="UP000067708"/>
    </source>
</evidence>
<keyword evidence="2" id="KW-1185">Reference proteome</keyword>